<evidence type="ECO:0000313" key="1">
    <source>
        <dbReference type="EMBL" id="KAJ8105015.1"/>
    </source>
</evidence>
<gene>
    <name evidence="1" type="ORF">OPT61_g10436</name>
</gene>
<name>A0ACC2HQ29_9PLEO</name>
<keyword evidence="2" id="KW-1185">Reference proteome</keyword>
<dbReference type="Proteomes" id="UP001153331">
    <property type="component" value="Unassembled WGS sequence"/>
</dbReference>
<organism evidence="1 2">
    <name type="scientific">Boeremia exigua</name>
    <dbReference type="NCBI Taxonomy" id="749465"/>
    <lineage>
        <taxon>Eukaryota</taxon>
        <taxon>Fungi</taxon>
        <taxon>Dikarya</taxon>
        <taxon>Ascomycota</taxon>
        <taxon>Pezizomycotina</taxon>
        <taxon>Dothideomycetes</taxon>
        <taxon>Pleosporomycetidae</taxon>
        <taxon>Pleosporales</taxon>
        <taxon>Pleosporineae</taxon>
        <taxon>Didymellaceae</taxon>
        <taxon>Boeremia</taxon>
    </lineage>
</organism>
<sequence length="109" mass="11164">MDDAGWDDAGADAWGAPNTAKPSTPAAAAPFDDAGEPDFAGWLAAQKKSTAKAKVLPKGMGKASTAAAGKAPVVKKAGVPKKTVPAKKETQSKAAKKEEDEVEGWGDEW</sequence>
<protein>
    <submittedName>
        <fullName evidence="1">Uncharacterized protein</fullName>
    </submittedName>
</protein>
<dbReference type="EMBL" id="JAPHNI010001691">
    <property type="protein sequence ID" value="KAJ8105015.1"/>
    <property type="molecule type" value="Genomic_DNA"/>
</dbReference>
<evidence type="ECO:0000313" key="2">
    <source>
        <dbReference type="Proteomes" id="UP001153331"/>
    </source>
</evidence>
<comment type="caution">
    <text evidence="1">The sequence shown here is derived from an EMBL/GenBank/DDBJ whole genome shotgun (WGS) entry which is preliminary data.</text>
</comment>
<reference evidence="1" key="1">
    <citation type="submission" date="2022-11" db="EMBL/GenBank/DDBJ databases">
        <title>Genome Sequence of Boeremia exigua.</title>
        <authorList>
            <person name="Buettner E."/>
        </authorList>
    </citation>
    <scope>NUCLEOTIDE SEQUENCE</scope>
    <source>
        <strain evidence="1">CU02</strain>
    </source>
</reference>
<proteinExistence type="predicted"/>
<accession>A0ACC2HQ29</accession>